<sequence length="118" mass="13162">MTRFLKIPWLKPCFLRTPLDDKIINDGRGYWQNDRNLEAFSFWVIAFVGLGMLVGPIWILAFIVDPLKRLGVITGFIALFFILVAVATTAKVSEALASAAAYSAVLMVFMQIGTIRAH</sequence>
<reference evidence="3 5" key="1">
    <citation type="journal article" date="2020" name="Stud. Mycol.">
        <title>101 Dothideomycetes genomes: a test case for predicting lifestyles and emergence of pathogens.</title>
        <authorList>
            <person name="Haridas S."/>
            <person name="Albert R."/>
            <person name="Binder M."/>
            <person name="Bloem J."/>
            <person name="Labutti K."/>
            <person name="Salamov A."/>
            <person name="Andreopoulos B."/>
            <person name="Baker S."/>
            <person name="Barry K."/>
            <person name="Bills G."/>
            <person name="Bluhm B."/>
            <person name="Cannon C."/>
            <person name="Castanera R."/>
            <person name="Culley D."/>
            <person name="Daum C."/>
            <person name="Ezra D."/>
            <person name="Gonzalez J."/>
            <person name="Henrissat B."/>
            <person name="Kuo A."/>
            <person name="Liang C."/>
            <person name="Lipzen A."/>
            <person name="Lutzoni F."/>
            <person name="Magnuson J."/>
            <person name="Mondo S."/>
            <person name="Nolan M."/>
            <person name="Ohm R."/>
            <person name="Pangilinan J."/>
            <person name="Park H.-J."/>
            <person name="Ramirez L."/>
            <person name="Alfaro M."/>
            <person name="Sun H."/>
            <person name="Tritt A."/>
            <person name="Yoshinaga Y."/>
            <person name="Zwiers L.-H."/>
            <person name="Turgeon B."/>
            <person name="Goodwin S."/>
            <person name="Spatafora J."/>
            <person name="Crous P."/>
            <person name="Grigoriev I."/>
        </authorList>
    </citation>
    <scope>NUCLEOTIDE SEQUENCE</scope>
    <source>
        <strain evidence="3 5">CBS 304.34</strain>
    </source>
</reference>
<name>A0A6A6Z0Z1_9PEZI</name>
<evidence type="ECO:0000259" key="2">
    <source>
        <dbReference type="Pfam" id="PF20237"/>
    </source>
</evidence>
<dbReference type="PANTHER" id="PTHR34502:SF4">
    <property type="entry name" value="DUF6594 DOMAIN-CONTAINING PROTEIN"/>
    <property type="match status" value="1"/>
</dbReference>
<evidence type="ECO:0000256" key="1">
    <source>
        <dbReference type="SAM" id="Phobius"/>
    </source>
</evidence>
<feature type="transmembrane region" description="Helical" evidence="1">
    <location>
        <begin position="70"/>
        <end position="90"/>
    </location>
</feature>
<gene>
    <name evidence="3 5" type="ORF">BDZ99DRAFT_237951</name>
</gene>
<dbReference type="PANTHER" id="PTHR34502">
    <property type="entry name" value="DUF6594 DOMAIN-CONTAINING PROTEIN-RELATED"/>
    <property type="match status" value="1"/>
</dbReference>
<evidence type="ECO:0000313" key="5">
    <source>
        <dbReference type="RefSeq" id="XP_033581422.1"/>
    </source>
</evidence>
<feature type="transmembrane region" description="Helical" evidence="1">
    <location>
        <begin position="40"/>
        <end position="63"/>
    </location>
</feature>
<keyword evidence="1" id="KW-1133">Transmembrane helix</keyword>
<dbReference type="Proteomes" id="UP000504636">
    <property type="component" value="Unplaced"/>
</dbReference>
<keyword evidence="4" id="KW-1185">Reference proteome</keyword>
<accession>A0A6A6Z0Z1</accession>
<feature type="domain" description="DUF6594" evidence="2">
    <location>
        <begin position="11"/>
        <end position="107"/>
    </location>
</feature>
<proteinExistence type="predicted"/>
<dbReference type="GeneID" id="54454475"/>
<keyword evidence="1" id="KW-0472">Membrane</keyword>
<evidence type="ECO:0000313" key="3">
    <source>
        <dbReference type="EMBL" id="KAF2814458.1"/>
    </source>
</evidence>
<protein>
    <recommendedName>
        <fullName evidence="2">DUF6594 domain-containing protein</fullName>
    </recommendedName>
</protein>
<dbReference type="Pfam" id="PF20237">
    <property type="entry name" value="DUF6594"/>
    <property type="match status" value="1"/>
</dbReference>
<organism evidence="3">
    <name type="scientific">Mytilinidion resinicola</name>
    <dbReference type="NCBI Taxonomy" id="574789"/>
    <lineage>
        <taxon>Eukaryota</taxon>
        <taxon>Fungi</taxon>
        <taxon>Dikarya</taxon>
        <taxon>Ascomycota</taxon>
        <taxon>Pezizomycotina</taxon>
        <taxon>Dothideomycetes</taxon>
        <taxon>Pleosporomycetidae</taxon>
        <taxon>Mytilinidiales</taxon>
        <taxon>Mytilinidiaceae</taxon>
        <taxon>Mytilinidion</taxon>
    </lineage>
</organism>
<dbReference type="InterPro" id="IPR046529">
    <property type="entry name" value="DUF6594"/>
</dbReference>
<dbReference type="EMBL" id="MU003695">
    <property type="protein sequence ID" value="KAF2814458.1"/>
    <property type="molecule type" value="Genomic_DNA"/>
</dbReference>
<feature type="transmembrane region" description="Helical" evidence="1">
    <location>
        <begin position="96"/>
        <end position="115"/>
    </location>
</feature>
<dbReference type="AlphaFoldDB" id="A0A6A6Z0Z1"/>
<dbReference type="OrthoDB" id="3941550at2759"/>
<reference evidence="5" key="2">
    <citation type="submission" date="2020-04" db="EMBL/GenBank/DDBJ databases">
        <authorList>
            <consortium name="NCBI Genome Project"/>
        </authorList>
    </citation>
    <scope>NUCLEOTIDE SEQUENCE</scope>
    <source>
        <strain evidence="5">CBS 304.34</strain>
    </source>
</reference>
<reference evidence="5" key="3">
    <citation type="submission" date="2025-04" db="UniProtKB">
        <authorList>
            <consortium name="RefSeq"/>
        </authorList>
    </citation>
    <scope>IDENTIFICATION</scope>
    <source>
        <strain evidence="5">CBS 304.34</strain>
    </source>
</reference>
<evidence type="ECO:0000313" key="4">
    <source>
        <dbReference type="Proteomes" id="UP000504636"/>
    </source>
</evidence>
<keyword evidence="1" id="KW-0812">Transmembrane</keyword>
<dbReference type="RefSeq" id="XP_033581422.1">
    <property type="nucleotide sequence ID" value="XM_033713582.1"/>
</dbReference>